<evidence type="ECO:0000256" key="2">
    <source>
        <dbReference type="SAM" id="MobiDB-lite"/>
    </source>
</evidence>
<dbReference type="AlphaFoldDB" id="A0A183J701"/>
<gene>
    <name evidence="3" type="ORF">SBAD_LOCUS11649</name>
</gene>
<name>A0A183J701_9BILA</name>
<evidence type="ECO:0000313" key="4">
    <source>
        <dbReference type="Proteomes" id="UP000270296"/>
    </source>
</evidence>
<keyword evidence="1" id="KW-0175">Coiled coil</keyword>
<sequence>MEEIPSDSEDIESDEQNDEVEEEEYDETAQEKRYRLAKEYLAELERQEAEKSENKQIDAEAIAEKLRDHSEQIRRVQRRIADSVSFF</sequence>
<dbReference type="EMBL" id="UZAM01016105">
    <property type="protein sequence ID" value="VDP41822.1"/>
    <property type="molecule type" value="Genomic_DNA"/>
</dbReference>
<protein>
    <submittedName>
        <fullName evidence="5">Nucleotide exchange factor GrpE</fullName>
    </submittedName>
</protein>
<feature type="compositionally biased region" description="Acidic residues" evidence="2">
    <location>
        <begin position="1"/>
        <end position="28"/>
    </location>
</feature>
<evidence type="ECO:0000256" key="1">
    <source>
        <dbReference type="SAM" id="Coils"/>
    </source>
</evidence>
<proteinExistence type="predicted"/>
<dbReference type="OrthoDB" id="189968at2759"/>
<organism evidence="5">
    <name type="scientific">Soboliphyme baturini</name>
    <dbReference type="NCBI Taxonomy" id="241478"/>
    <lineage>
        <taxon>Eukaryota</taxon>
        <taxon>Metazoa</taxon>
        <taxon>Ecdysozoa</taxon>
        <taxon>Nematoda</taxon>
        <taxon>Enoplea</taxon>
        <taxon>Dorylaimia</taxon>
        <taxon>Dioctophymatida</taxon>
        <taxon>Dioctophymatoidea</taxon>
        <taxon>Soboliphymatidae</taxon>
        <taxon>Soboliphyme</taxon>
    </lineage>
</organism>
<feature type="coiled-coil region" evidence="1">
    <location>
        <begin position="34"/>
        <end position="79"/>
    </location>
</feature>
<reference evidence="5" key="1">
    <citation type="submission" date="2016-06" db="UniProtKB">
        <authorList>
            <consortium name="WormBaseParasite"/>
        </authorList>
    </citation>
    <scope>IDENTIFICATION</scope>
</reference>
<keyword evidence="4" id="KW-1185">Reference proteome</keyword>
<reference evidence="3 4" key="2">
    <citation type="submission" date="2018-11" db="EMBL/GenBank/DDBJ databases">
        <authorList>
            <consortium name="Pathogen Informatics"/>
        </authorList>
    </citation>
    <scope>NUCLEOTIDE SEQUENCE [LARGE SCALE GENOMIC DNA]</scope>
</reference>
<dbReference type="Proteomes" id="UP000270296">
    <property type="component" value="Unassembled WGS sequence"/>
</dbReference>
<evidence type="ECO:0000313" key="5">
    <source>
        <dbReference type="WBParaSite" id="SBAD_0001203801-mRNA-1"/>
    </source>
</evidence>
<evidence type="ECO:0000313" key="3">
    <source>
        <dbReference type="EMBL" id="VDP41822.1"/>
    </source>
</evidence>
<accession>A0A183J701</accession>
<feature type="region of interest" description="Disordered" evidence="2">
    <location>
        <begin position="1"/>
        <end position="32"/>
    </location>
</feature>
<dbReference type="WBParaSite" id="SBAD_0001203801-mRNA-1">
    <property type="protein sequence ID" value="SBAD_0001203801-mRNA-1"/>
    <property type="gene ID" value="SBAD_0001203801"/>
</dbReference>